<feature type="transmembrane region" description="Helical" evidence="7">
    <location>
        <begin position="483"/>
        <end position="501"/>
    </location>
</feature>
<comment type="subcellular location">
    <subcellularLocation>
        <location evidence="1">Cell membrane</location>
        <topology evidence="1">Multi-pass membrane protein</topology>
    </subcellularLocation>
</comment>
<accession>A0ABP6ZPE4</accession>
<evidence type="ECO:0000256" key="4">
    <source>
        <dbReference type="ARBA" id="ARBA00022989"/>
    </source>
</evidence>
<feature type="transmembrane region" description="Helical" evidence="7">
    <location>
        <begin position="448"/>
        <end position="471"/>
    </location>
</feature>
<evidence type="ECO:0000256" key="3">
    <source>
        <dbReference type="ARBA" id="ARBA00022692"/>
    </source>
</evidence>
<dbReference type="PANTHER" id="PTHR30619:SF1">
    <property type="entry name" value="RECOMBINATION PROTEIN 2"/>
    <property type="match status" value="1"/>
</dbReference>
<feature type="domain" description="Metallo-beta-lactamase" evidence="8">
    <location>
        <begin position="580"/>
        <end position="784"/>
    </location>
</feature>
<dbReference type="InterPro" id="IPR001279">
    <property type="entry name" value="Metallo-B-lactamas"/>
</dbReference>
<feature type="transmembrane region" description="Helical" evidence="7">
    <location>
        <begin position="71"/>
        <end position="102"/>
    </location>
</feature>
<dbReference type="RefSeq" id="WP_344803273.1">
    <property type="nucleotide sequence ID" value="NZ_BAABAB010000010.1"/>
</dbReference>
<dbReference type="EMBL" id="BAABAB010000010">
    <property type="protein sequence ID" value="GAA3615265.1"/>
    <property type="molecule type" value="Genomic_DNA"/>
</dbReference>
<reference evidence="10" key="1">
    <citation type="journal article" date="2019" name="Int. J. Syst. Evol. Microbiol.">
        <title>The Global Catalogue of Microorganisms (GCM) 10K type strain sequencing project: providing services to taxonomists for standard genome sequencing and annotation.</title>
        <authorList>
            <consortium name="The Broad Institute Genomics Platform"/>
            <consortium name="The Broad Institute Genome Sequencing Center for Infectious Disease"/>
            <person name="Wu L."/>
            <person name="Ma J."/>
        </authorList>
    </citation>
    <scope>NUCLEOTIDE SEQUENCE [LARGE SCALE GENOMIC DNA]</scope>
    <source>
        <strain evidence="10">JCM 16929</strain>
    </source>
</reference>
<dbReference type="NCBIfam" id="TIGR00360">
    <property type="entry name" value="ComEC_N-term"/>
    <property type="match status" value="1"/>
</dbReference>
<dbReference type="InterPro" id="IPR036866">
    <property type="entry name" value="RibonucZ/Hydroxyglut_hydro"/>
</dbReference>
<keyword evidence="4 7" id="KW-1133">Transmembrane helix</keyword>
<dbReference type="Pfam" id="PF03772">
    <property type="entry name" value="Competence"/>
    <property type="match status" value="1"/>
</dbReference>
<dbReference type="InterPro" id="IPR052159">
    <property type="entry name" value="Competence_DNA_uptake"/>
</dbReference>
<evidence type="ECO:0000256" key="1">
    <source>
        <dbReference type="ARBA" id="ARBA00004651"/>
    </source>
</evidence>
<evidence type="ECO:0000259" key="8">
    <source>
        <dbReference type="SMART" id="SM00849"/>
    </source>
</evidence>
<feature type="transmembrane region" description="Helical" evidence="7">
    <location>
        <begin position="391"/>
        <end position="409"/>
    </location>
</feature>
<feature type="region of interest" description="Disordered" evidence="6">
    <location>
        <begin position="1"/>
        <end position="55"/>
    </location>
</feature>
<evidence type="ECO:0000313" key="10">
    <source>
        <dbReference type="Proteomes" id="UP001501490"/>
    </source>
</evidence>
<feature type="transmembrane region" description="Helical" evidence="7">
    <location>
        <begin position="421"/>
        <end position="442"/>
    </location>
</feature>
<dbReference type="InterPro" id="IPR035681">
    <property type="entry name" value="ComA-like_MBL"/>
</dbReference>
<dbReference type="Proteomes" id="UP001501490">
    <property type="component" value="Unassembled WGS sequence"/>
</dbReference>
<organism evidence="9 10">
    <name type="scientific">Microlunatus ginsengisoli</name>
    <dbReference type="NCBI Taxonomy" id="363863"/>
    <lineage>
        <taxon>Bacteria</taxon>
        <taxon>Bacillati</taxon>
        <taxon>Actinomycetota</taxon>
        <taxon>Actinomycetes</taxon>
        <taxon>Propionibacteriales</taxon>
        <taxon>Propionibacteriaceae</taxon>
        <taxon>Microlunatus</taxon>
    </lineage>
</organism>
<keyword evidence="2" id="KW-1003">Cell membrane</keyword>
<dbReference type="PANTHER" id="PTHR30619">
    <property type="entry name" value="DNA INTERNALIZATION/COMPETENCE PROTEIN COMEC/REC2"/>
    <property type="match status" value="1"/>
</dbReference>
<evidence type="ECO:0000256" key="5">
    <source>
        <dbReference type="ARBA" id="ARBA00023136"/>
    </source>
</evidence>
<dbReference type="Gene3D" id="3.60.15.10">
    <property type="entry name" value="Ribonuclease Z/Hydroxyacylglutathione hydrolase-like"/>
    <property type="match status" value="1"/>
</dbReference>
<dbReference type="CDD" id="cd07731">
    <property type="entry name" value="ComA-like_MBL-fold"/>
    <property type="match status" value="1"/>
</dbReference>
<comment type="caution">
    <text evidence="9">The sequence shown here is derived from an EMBL/GenBank/DDBJ whole genome shotgun (WGS) entry which is preliminary data.</text>
</comment>
<protein>
    <submittedName>
        <fullName evidence="9">ComEC/Rec2 family competence protein</fullName>
    </submittedName>
</protein>
<dbReference type="SUPFAM" id="SSF56281">
    <property type="entry name" value="Metallo-hydrolase/oxidoreductase"/>
    <property type="match status" value="1"/>
</dbReference>
<feature type="compositionally biased region" description="Basic and acidic residues" evidence="6">
    <location>
        <begin position="37"/>
        <end position="46"/>
    </location>
</feature>
<dbReference type="Pfam" id="PF00753">
    <property type="entry name" value="Lactamase_B"/>
    <property type="match status" value="1"/>
</dbReference>
<evidence type="ECO:0000256" key="2">
    <source>
        <dbReference type="ARBA" id="ARBA00022475"/>
    </source>
</evidence>
<evidence type="ECO:0000256" key="6">
    <source>
        <dbReference type="SAM" id="MobiDB-lite"/>
    </source>
</evidence>
<dbReference type="SMART" id="SM00849">
    <property type="entry name" value="Lactamase_B"/>
    <property type="match status" value="1"/>
</dbReference>
<evidence type="ECO:0000313" key="9">
    <source>
        <dbReference type="EMBL" id="GAA3615265.1"/>
    </source>
</evidence>
<name>A0ABP6ZPE4_9ACTN</name>
<proteinExistence type="predicted"/>
<feature type="transmembrane region" description="Helical" evidence="7">
    <location>
        <begin position="513"/>
        <end position="537"/>
    </location>
</feature>
<sequence>MSGPAEHRRRRGGSAGGPPGWAGEQKPPADPNPDHGAGPDHDHSWDPELGADPNVATRDERTDLRLVPIAAAAWAAAWCATAGHTGVTALAVAGGLVAALVAGLRRSLAWAGVAVVLLAVVGVGTLHQVRLGSGALADLAADRAAVSAVAVTTADPTVQAAGAIRPESITVRATVLAVEGRGGRWRVRGPVLLMISGDTTPRWRSSPVGTRWRVDGRLEPPDPGSGLAARLRVRHGEPMAGPGPGLRLVERVRAGLRAAVANRDPDARALVPALVLGDTSALPPDLVDAFKVAGLSHLVAVSGANLTLLLAFLLWLARWSGVRGWWLRAVGLVGVVVFVGLCRTEPSVLRAAAMGLVALAALGLGGGRAGLRHLSVAVLGLLLVDPYLARSYGFALSVLASAGIVWWAARWAHALRRWLPPVVAEAVAVPLAAQLATVPVVAQLSGTISVVGLLANAVAGPFVGPATVLGFAAAGTSLISPRLATLVGLGAAWSAQPITWIGRAGARLPGASVTWPTSALSIGLLVIAAVVLGGLLARVLVRRWLCLLVSVVLIGALLRPPSPPGWPPAGWVLVACDVGQGDGLVVGLGGGQALVVDAGPDPPAIRTCLDRLRVRSVPLLVLTHFHADHIGGLTGVLDHRRVGRIWVGPLAPPTAGAAAVRAVARDHGIPVETPRAGTAGRLGPAAWAVLGPLGGGGLAAGTADGGSGAESETENNSSLVLAVEVSGIRILLTGDVEPPGQAAMLAAGENVRADVLKVPHHGSARQDPGFLAAVHARLAVASAGRHNDYGHPAPKTVAALAALGTAVLRTDTAGSIAVVVRPDRSLVAVAAGETAATSGRRG</sequence>
<feature type="transmembrane region" description="Helical" evidence="7">
    <location>
        <begin position="298"/>
        <end position="319"/>
    </location>
</feature>
<feature type="transmembrane region" description="Helical" evidence="7">
    <location>
        <begin position="544"/>
        <end position="560"/>
    </location>
</feature>
<gene>
    <name evidence="9" type="ORF">GCM10022236_16540</name>
</gene>
<feature type="transmembrane region" description="Helical" evidence="7">
    <location>
        <begin position="108"/>
        <end position="126"/>
    </location>
</feature>
<keyword evidence="3 7" id="KW-0812">Transmembrane</keyword>
<keyword evidence="5 7" id="KW-0472">Membrane</keyword>
<dbReference type="InterPro" id="IPR004477">
    <property type="entry name" value="ComEC_N"/>
</dbReference>
<feature type="transmembrane region" description="Helical" evidence="7">
    <location>
        <begin position="325"/>
        <end position="342"/>
    </location>
</feature>
<feature type="transmembrane region" description="Helical" evidence="7">
    <location>
        <begin position="349"/>
        <end position="371"/>
    </location>
</feature>
<keyword evidence="10" id="KW-1185">Reference proteome</keyword>
<evidence type="ECO:0000256" key="7">
    <source>
        <dbReference type="SAM" id="Phobius"/>
    </source>
</evidence>